<evidence type="ECO:0000313" key="5">
    <source>
        <dbReference type="Proteomes" id="UP001319045"/>
    </source>
</evidence>
<proteinExistence type="predicted"/>
<evidence type="ECO:0000256" key="2">
    <source>
        <dbReference type="SAM" id="SignalP"/>
    </source>
</evidence>
<evidence type="ECO:0000259" key="3">
    <source>
        <dbReference type="Pfam" id="PF19904"/>
    </source>
</evidence>
<dbReference type="InterPro" id="IPR045957">
    <property type="entry name" value="DUF6377"/>
</dbReference>
<organism evidence="4 5">
    <name type="scientific">Prevotella herbatica</name>
    <dbReference type="NCBI Taxonomy" id="2801997"/>
    <lineage>
        <taxon>Bacteria</taxon>
        <taxon>Pseudomonadati</taxon>
        <taxon>Bacteroidota</taxon>
        <taxon>Bacteroidia</taxon>
        <taxon>Bacteroidales</taxon>
        <taxon>Prevotellaceae</taxon>
        <taxon>Prevotella</taxon>
    </lineage>
</organism>
<keyword evidence="2" id="KW-0732">Signal</keyword>
<reference evidence="4 5" key="1">
    <citation type="journal article" date="2022" name="Int. J. Syst. Evol. Microbiol.">
        <title>Prevotella herbatica sp. nov., a plant polysaccharide-decomposing anaerobic bacterium isolated from a methanogenic reactor.</title>
        <authorList>
            <person name="Uek A."/>
            <person name="Tonouchi A."/>
            <person name="Kaku N."/>
            <person name="Ueki K."/>
        </authorList>
    </citation>
    <scope>NUCLEOTIDE SEQUENCE [LARGE SCALE GENOMIC DNA]</scope>
    <source>
        <strain evidence="4 5">WR041</strain>
    </source>
</reference>
<keyword evidence="1" id="KW-0812">Transmembrane</keyword>
<dbReference type="Proteomes" id="UP001319045">
    <property type="component" value="Chromosome"/>
</dbReference>
<feature type="signal peptide" evidence="2">
    <location>
        <begin position="1"/>
        <end position="21"/>
    </location>
</feature>
<accession>A0ABM7NVZ2</accession>
<dbReference type="Pfam" id="PF19904">
    <property type="entry name" value="DUF6377"/>
    <property type="match status" value="1"/>
</dbReference>
<keyword evidence="1" id="KW-1133">Transmembrane helix</keyword>
<gene>
    <name evidence="4" type="ORF">prwr041_04410</name>
</gene>
<sequence>MMLSKLLTLFLLLSVHQTLFAQQYDVEGALNELDQVVKNRAVYVNAHQRLIEQEKKNLKDATFINDQYLLNKKLYKLYKKFDGDSAIKYAERNYRLALDNHRIDWQKESEMNIAQVQITRGVLFLAREMLEKCGPIDSFPKELRHNLAIAILNFNKKMEARPASPDIMAQHGRILHVDKNLLISYLIPGTLPYYNGMSIIGRYDNKDVNMLLKLLHNIPTTELKERSKIYFVLAKYAQHENQLHKYYYYLIKSAICDVKSVNRGSQSLLMLIESPFVQKNVNRAYQYAMTCEESAKAYKDYNQSVSILTAQDIIIKSYQTLQSRQRMLLLIGFVIMLLLSATVMFMFLQLKKKALRQKQLYHRLEMLNGEQKKNIDQIKQMTTEVADTNSKLMDEIKLRDHNFIATYYLCSDYIKTYQNFKKAIVNLLKTNSYKEALKKASSTEISDAELKNFYKRFDEAFLSTHVDFVERFNRLLCPEGQFYLDNPNELTPELRIYALISLGINNSVNIADFLHYSPQTIYNYRLRVRHQSCIDEKDFADAVTNIYDEVKMKTYFE</sequence>
<keyword evidence="1" id="KW-0472">Membrane</keyword>
<dbReference type="RefSeq" id="WP_207154715.1">
    <property type="nucleotide sequence ID" value="NZ_AP024484.1"/>
</dbReference>
<keyword evidence="5" id="KW-1185">Reference proteome</keyword>
<evidence type="ECO:0000313" key="4">
    <source>
        <dbReference type="EMBL" id="BCS84548.1"/>
    </source>
</evidence>
<evidence type="ECO:0000256" key="1">
    <source>
        <dbReference type="SAM" id="Phobius"/>
    </source>
</evidence>
<protein>
    <recommendedName>
        <fullName evidence="3">DUF6377 domain-containing protein</fullName>
    </recommendedName>
</protein>
<feature type="domain" description="DUF6377" evidence="3">
    <location>
        <begin position="257"/>
        <end position="511"/>
    </location>
</feature>
<name>A0ABM7NVZ2_9BACT</name>
<feature type="transmembrane region" description="Helical" evidence="1">
    <location>
        <begin position="327"/>
        <end position="348"/>
    </location>
</feature>
<feature type="chain" id="PRO_5046021442" description="DUF6377 domain-containing protein" evidence="2">
    <location>
        <begin position="22"/>
        <end position="557"/>
    </location>
</feature>
<dbReference type="EMBL" id="AP024484">
    <property type="protein sequence ID" value="BCS84548.1"/>
    <property type="molecule type" value="Genomic_DNA"/>
</dbReference>